<comment type="similarity">
    <text evidence="4 16 17">Belongs to the uridine kinase family.</text>
</comment>
<dbReference type="CDD" id="cd02023">
    <property type="entry name" value="UMPK"/>
    <property type="match status" value="1"/>
</dbReference>
<proteinExistence type="inferred from homology"/>
<dbReference type="Gene3D" id="3.40.50.300">
    <property type="entry name" value="P-loop containing nucleotide triphosphate hydrolases"/>
    <property type="match status" value="1"/>
</dbReference>
<keyword evidence="10 16" id="KW-0418">Kinase</keyword>
<evidence type="ECO:0000256" key="16">
    <source>
        <dbReference type="HAMAP-Rule" id="MF_00551"/>
    </source>
</evidence>
<protein>
    <recommendedName>
        <fullName evidence="6 16">Uridine kinase</fullName>
        <ecNumber evidence="5 16">2.7.1.48</ecNumber>
    </recommendedName>
    <alternativeName>
        <fullName evidence="12 16">Cytidine monophosphokinase</fullName>
    </alternativeName>
    <alternativeName>
        <fullName evidence="13 16">Uridine monophosphokinase</fullName>
    </alternativeName>
</protein>
<evidence type="ECO:0000256" key="7">
    <source>
        <dbReference type="ARBA" id="ARBA00022490"/>
    </source>
</evidence>
<evidence type="ECO:0000256" key="9">
    <source>
        <dbReference type="ARBA" id="ARBA00022741"/>
    </source>
</evidence>
<comment type="pathway">
    <text evidence="2 16 17">Pyrimidine metabolism; UMP biosynthesis via salvage pathway; UMP from uridine: step 1/1.</text>
</comment>
<dbReference type="GO" id="GO:0043771">
    <property type="term" value="F:cytidine kinase activity"/>
    <property type="evidence" value="ECO:0007669"/>
    <property type="project" value="RHEA"/>
</dbReference>
<organism evidence="18 19">
    <name type="scientific">Aerococcus urinaehominis</name>
    <dbReference type="NCBI Taxonomy" id="128944"/>
    <lineage>
        <taxon>Bacteria</taxon>
        <taxon>Bacillati</taxon>
        <taxon>Bacillota</taxon>
        <taxon>Bacilli</taxon>
        <taxon>Lactobacillales</taxon>
        <taxon>Aerococcaceae</taxon>
        <taxon>Aerococcus</taxon>
    </lineage>
</organism>
<keyword evidence="7 16" id="KW-0963">Cytoplasm</keyword>
<dbReference type="STRING" id="128944.AWM75_07220"/>
<dbReference type="HAMAP" id="MF_00551">
    <property type="entry name" value="Uridine_kinase"/>
    <property type="match status" value="1"/>
</dbReference>
<dbReference type="Pfam" id="PF00485">
    <property type="entry name" value="PRK"/>
    <property type="match status" value="1"/>
</dbReference>
<dbReference type="PANTHER" id="PTHR10285">
    <property type="entry name" value="URIDINE KINASE"/>
    <property type="match status" value="1"/>
</dbReference>
<dbReference type="PRINTS" id="PR00988">
    <property type="entry name" value="URIDINKINASE"/>
</dbReference>
<dbReference type="InterPro" id="IPR027417">
    <property type="entry name" value="P-loop_NTPase"/>
</dbReference>
<dbReference type="GO" id="GO:0044211">
    <property type="term" value="P:CTP salvage"/>
    <property type="evidence" value="ECO:0007669"/>
    <property type="project" value="UniProtKB-UniRule"/>
</dbReference>
<reference evidence="19" key="2">
    <citation type="submission" date="2016-01" db="EMBL/GenBank/DDBJ databases">
        <title>Six Aerococcus type strain genome sequencing and assembly using PacBio and Illumina Hiseq.</title>
        <authorList>
            <person name="Carkaci D."/>
            <person name="Dargis R."/>
            <person name="Nielsen X.C."/>
            <person name="Skovgaard O."/>
            <person name="Fuursted K."/>
            <person name="Christensen J.J."/>
        </authorList>
    </citation>
    <scope>NUCLEOTIDE SEQUENCE [LARGE SCALE GENOMIC DNA]</scope>
    <source>
        <strain evidence="19">CCUG42038B</strain>
    </source>
</reference>
<accession>A0A0X8FM02</accession>
<evidence type="ECO:0000256" key="14">
    <source>
        <dbReference type="ARBA" id="ARBA00047436"/>
    </source>
</evidence>
<reference evidence="18 19" key="1">
    <citation type="journal article" date="2016" name="Genome Announc.">
        <title>Complete Genome Sequences of Aerococcus christensenii CCUG 28831T, Aerococcus sanguinicola CCUG 43001T, Aerococcus urinae CCUG 36881T, Aerococcus urinaeequi CCUG 28094T, Aerococcus urinaehominis CCUG 42038 BT, and Aerococcus viridans CCUG 4311T.</title>
        <authorList>
            <person name="Carkaci D."/>
            <person name="Dargis R."/>
            <person name="Nielsen X.C."/>
            <person name="Skovgaard O."/>
            <person name="Fuursted K."/>
            <person name="Christensen J.J."/>
        </authorList>
    </citation>
    <scope>NUCLEOTIDE SEQUENCE [LARGE SCALE GENOMIC DNA]</scope>
    <source>
        <strain evidence="18 19">CCUG42038B</strain>
    </source>
</reference>
<dbReference type="KEGG" id="auh:AWM75_07220"/>
<dbReference type="AlphaFoldDB" id="A0A0X8FM02"/>
<dbReference type="NCBIfam" id="NF004018">
    <property type="entry name" value="PRK05480.1"/>
    <property type="match status" value="1"/>
</dbReference>
<dbReference type="GO" id="GO:0005524">
    <property type="term" value="F:ATP binding"/>
    <property type="evidence" value="ECO:0007669"/>
    <property type="project" value="UniProtKB-UniRule"/>
</dbReference>
<dbReference type="UniPathway" id="UPA00574">
    <property type="reaction ID" value="UER00637"/>
</dbReference>
<evidence type="ECO:0000256" key="10">
    <source>
        <dbReference type="ARBA" id="ARBA00022777"/>
    </source>
</evidence>
<dbReference type="SUPFAM" id="SSF52540">
    <property type="entry name" value="P-loop containing nucleoside triphosphate hydrolases"/>
    <property type="match status" value="1"/>
</dbReference>
<evidence type="ECO:0000256" key="12">
    <source>
        <dbReference type="ARBA" id="ARBA00030641"/>
    </source>
</evidence>
<evidence type="ECO:0000256" key="17">
    <source>
        <dbReference type="RuleBase" id="RU003825"/>
    </source>
</evidence>
<dbReference type="NCBIfam" id="TIGR00235">
    <property type="entry name" value="udk"/>
    <property type="match status" value="1"/>
</dbReference>
<name>A0A0X8FM02_9LACT</name>
<evidence type="ECO:0000256" key="3">
    <source>
        <dbReference type="ARBA" id="ARBA00004784"/>
    </source>
</evidence>
<dbReference type="GO" id="GO:0044206">
    <property type="term" value="P:UMP salvage"/>
    <property type="evidence" value="ECO:0007669"/>
    <property type="project" value="UniProtKB-UniRule"/>
</dbReference>
<dbReference type="EMBL" id="CP014163">
    <property type="protein sequence ID" value="AMB99765.1"/>
    <property type="molecule type" value="Genomic_DNA"/>
</dbReference>
<dbReference type="Proteomes" id="UP000062260">
    <property type="component" value="Chromosome"/>
</dbReference>
<dbReference type="UniPathway" id="UPA00579">
    <property type="reaction ID" value="UER00640"/>
</dbReference>
<evidence type="ECO:0000313" key="18">
    <source>
        <dbReference type="EMBL" id="AMB99765.1"/>
    </source>
</evidence>
<evidence type="ECO:0000256" key="13">
    <source>
        <dbReference type="ARBA" id="ARBA00031452"/>
    </source>
</evidence>
<gene>
    <name evidence="16" type="primary">udk</name>
    <name evidence="18" type="ORF">AWM75_07220</name>
</gene>
<dbReference type="GO" id="GO:0005737">
    <property type="term" value="C:cytoplasm"/>
    <property type="evidence" value="ECO:0007669"/>
    <property type="project" value="UniProtKB-SubCell"/>
</dbReference>
<evidence type="ECO:0000256" key="2">
    <source>
        <dbReference type="ARBA" id="ARBA00004690"/>
    </source>
</evidence>
<evidence type="ECO:0000313" key="19">
    <source>
        <dbReference type="Proteomes" id="UP000062260"/>
    </source>
</evidence>
<evidence type="ECO:0000256" key="15">
    <source>
        <dbReference type="ARBA" id="ARBA00048909"/>
    </source>
</evidence>
<keyword evidence="19" id="KW-1185">Reference proteome</keyword>
<evidence type="ECO:0000256" key="6">
    <source>
        <dbReference type="ARBA" id="ARBA00021478"/>
    </source>
</evidence>
<evidence type="ECO:0000256" key="11">
    <source>
        <dbReference type="ARBA" id="ARBA00022840"/>
    </source>
</evidence>
<feature type="binding site" evidence="16">
    <location>
        <begin position="11"/>
        <end position="18"/>
    </location>
    <ligand>
        <name>ATP</name>
        <dbReference type="ChEBI" id="CHEBI:30616"/>
    </ligand>
</feature>
<dbReference type="InterPro" id="IPR000764">
    <property type="entry name" value="Uridine_kinase-like"/>
</dbReference>
<comment type="subcellular location">
    <subcellularLocation>
        <location evidence="1 16 17">Cytoplasm</location>
    </subcellularLocation>
</comment>
<dbReference type="InterPro" id="IPR006083">
    <property type="entry name" value="PRK/URK"/>
</dbReference>
<evidence type="ECO:0000256" key="8">
    <source>
        <dbReference type="ARBA" id="ARBA00022679"/>
    </source>
</evidence>
<evidence type="ECO:0000256" key="5">
    <source>
        <dbReference type="ARBA" id="ARBA00012137"/>
    </source>
</evidence>
<sequence length="211" mass="24002">MAEQIIIGVTGGSGSGKTSVTKQLMSHFDNLSLVYIEQDAYYKDQSDKPMSERIKTNYDHPKAFDMELLKDHVRQLMAGHAIDMPVYDYSQHTRSDQTVHLEPKEIIIIEGILVLDDPELRDLMDIKVFVETDADVRILRRIVRDMEERGRTLESVIDQYLSVVKPMHEQFIEPTKRYADIIIPEGGSNTVAIDLLQTKLSAILLGNSAEK</sequence>
<dbReference type="GO" id="GO:0004849">
    <property type="term" value="F:uridine kinase activity"/>
    <property type="evidence" value="ECO:0007669"/>
    <property type="project" value="UniProtKB-UniRule"/>
</dbReference>
<keyword evidence="9 16" id="KW-0547">Nucleotide-binding</keyword>
<dbReference type="RefSeq" id="WP_067980160.1">
    <property type="nucleotide sequence ID" value="NZ_CP014163.1"/>
</dbReference>
<comment type="catalytic activity">
    <reaction evidence="14 17">
        <text>cytidine + ATP = CMP + ADP + H(+)</text>
        <dbReference type="Rhea" id="RHEA:24674"/>
        <dbReference type="ChEBI" id="CHEBI:15378"/>
        <dbReference type="ChEBI" id="CHEBI:17562"/>
        <dbReference type="ChEBI" id="CHEBI:30616"/>
        <dbReference type="ChEBI" id="CHEBI:60377"/>
        <dbReference type="ChEBI" id="CHEBI:456216"/>
        <dbReference type="EC" id="2.7.1.48"/>
    </reaction>
</comment>
<dbReference type="InterPro" id="IPR026008">
    <property type="entry name" value="Uridine_kinase"/>
</dbReference>
<comment type="catalytic activity">
    <reaction evidence="15 16 17">
        <text>uridine + ATP = UMP + ADP + H(+)</text>
        <dbReference type="Rhea" id="RHEA:16825"/>
        <dbReference type="ChEBI" id="CHEBI:15378"/>
        <dbReference type="ChEBI" id="CHEBI:16704"/>
        <dbReference type="ChEBI" id="CHEBI:30616"/>
        <dbReference type="ChEBI" id="CHEBI:57865"/>
        <dbReference type="ChEBI" id="CHEBI:456216"/>
        <dbReference type="EC" id="2.7.1.48"/>
    </reaction>
</comment>
<keyword evidence="8 16" id="KW-0808">Transferase</keyword>
<comment type="pathway">
    <text evidence="3 16 17">Pyrimidine metabolism; CTP biosynthesis via salvage pathway; CTP from cytidine: step 1/3.</text>
</comment>
<keyword evidence="11 16" id="KW-0067">ATP-binding</keyword>
<evidence type="ECO:0000256" key="1">
    <source>
        <dbReference type="ARBA" id="ARBA00004496"/>
    </source>
</evidence>
<evidence type="ECO:0000256" key="4">
    <source>
        <dbReference type="ARBA" id="ARBA00005408"/>
    </source>
</evidence>
<dbReference type="OrthoDB" id="9777642at2"/>
<dbReference type="EC" id="2.7.1.48" evidence="5 16"/>